<dbReference type="PANTHER" id="PTHR16305">
    <property type="entry name" value="TESTICULAR SOLUBLE ADENYLYL CYCLASE"/>
    <property type="match status" value="1"/>
</dbReference>
<dbReference type="GO" id="GO:0005737">
    <property type="term" value="C:cytoplasm"/>
    <property type="evidence" value="ECO:0007669"/>
    <property type="project" value="TreeGrafter"/>
</dbReference>
<dbReference type="Gene3D" id="3.40.50.300">
    <property type="entry name" value="P-loop containing nucleotide triphosphate hydrolases"/>
    <property type="match status" value="1"/>
</dbReference>
<evidence type="ECO:0000256" key="1">
    <source>
        <dbReference type="ARBA" id="ARBA00022741"/>
    </source>
</evidence>
<dbReference type="GO" id="GO:0009190">
    <property type="term" value="P:cyclic nucleotide biosynthetic process"/>
    <property type="evidence" value="ECO:0007669"/>
    <property type="project" value="InterPro"/>
</dbReference>
<dbReference type="InterPro" id="IPR029787">
    <property type="entry name" value="Nucleotide_cyclase"/>
</dbReference>
<evidence type="ECO:0000259" key="4">
    <source>
        <dbReference type="PROSITE" id="PS50125"/>
    </source>
</evidence>
<feature type="domain" description="SAM" evidence="3">
    <location>
        <begin position="1"/>
        <end position="51"/>
    </location>
</feature>
<dbReference type="InterPro" id="IPR001054">
    <property type="entry name" value="A/G_cyclase"/>
</dbReference>
<gene>
    <name evidence="5" type="ORF">AWB82_04464</name>
</gene>
<proteinExistence type="predicted"/>
<dbReference type="Gene3D" id="1.10.150.50">
    <property type="entry name" value="Transcription Factor, Ets-1"/>
    <property type="match status" value="1"/>
</dbReference>
<dbReference type="Pfam" id="PF00536">
    <property type="entry name" value="SAM_1"/>
    <property type="match status" value="1"/>
</dbReference>
<dbReference type="PROSITE" id="PS50125">
    <property type="entry name" value="GUANYLATE_CYCLASE_2"/>
    <property type="match status" value="1"/>
</dbReference>
<dbReference type="InterPro" id="IPR001660">
    <property type="entry name" value="SAM"/>
</dbReference>
<dbReference type="InterPro" id="IPR027417">
    <property type="entry name" value="P-loop_NTPase"/>
</dbReference>
<dbReference type="PANTHER" id="PTHR16305:SF28">
    <property type="entry name" value="GUANYLATE CYCLASE DOMAIN-CONTAINING PROTEIN"/>
    <property type="match status" value="1"/>
</dbReference>
<dbReference type="OrthoDB" id="9758570at2"/>
<dbReference type="InterPro" id="IPR041664">
    <property type="entry name" value="AAA_16"/>
</dbReference>
<dbReference type="Pfam" id="PF00211">
    <property type="entry name" value="Guanylate_cyc"/>
    <property type="match status" value="1"/>
</dbReference>
<dbReference type="Proteomes" id="UP000054596">
    <property type="component" value="Unassembled WGS sequence"/>
</dbReference>
<dbReference type="RefSeq" id="WP_143756819.1">
    <property type="nucleotide sequence ID" value="NZ_FCOJ02000034.1"/>
</dbReference>
<dbReference type="InterPro" id="IPR013761">
    <property type="entry name" value="SAM/pointed_sf"/>
</dbReference>
<dbReference type="GO" id="GO:0004016">
    <property type="term" value="F:adenylate cyclase activity"/>
    <property type="evidence" value="ECO:0007669"/>
    <property type="project" value="UniProtKB-ARBA"/>
</dbReference>
<dbReference type="Pfam" id="PF13191">
    <property type="entry name" value="AAA_16"/>
    <property type="match status" value="1"/>
</dbReference>
<organism evidence="5 6">
    <name type="scientific">Caballeronia glebae</name>
    <dbReference type="NCBI Taxonomy" id="1777143"/>
    <lineage>
        <taxon>Bacteria</taxon>
        <taxon>Pseudomonadati</taxon>
        <taxon>Pseudomonadota</taxon>
        <taxon>Betaproteobacteria</taxon>
        <taxon>Burkholderiales</taxon>
        <taxon>Burkholderiaceae</taxon>
        <taxon>Caballeronia</taxon>
    </lineage>
</organism>
<feature type="domain" description="Guanylate cyclase" evidence="4">
    <location>
        <begin position="91"/>
        <end position="221"/>
    </location>
</feature>
<dbReference type="CDD" id="cd09487">
    <property type="entry name" value="SAM_superfamily"/>
    <property type="match status" value="1"/>
</dbReference>
<dbReference type="GO" id="GO:0005524">
    <property type="term" value="F:ATP binding"/>
    <property type="evidence" value="ECO:0007669"/>
    <property type="project" value="UniProtKB-KW"/>
</dbReference>
<evidence type="ECO:0000313" key="5">
    <source>
        <dbReference type="EMBL" id="SAK72666.1"/>
    </source>
</evidence>
<dbReference type="SUPFAM" id="SSF47769">
    <property type="entry name" value="SAM/Pointed domain"/>
    <property type="match status" value="1"/>
</dbReference>
<dbReference type="Gene3D" id="3.30.70.1230">
    <property type="entry name" value="Nucleotide cyclase"/>
    <property type="match status" value="1"/>
</dbReference>
<evidence type="ECO:0000256" key="2">
    <source>
        <dbReference type="ARBA" id="ARBA00022840"/>
    </source>
</evidence>
<dbReference type="GO" id="GO:0035556">
    <property type="term" value="P:intracellular signal transduction"/>
    <property type="evidence" value="ECO:0007669"/>
    <property type="project" value="InterPro"/>
</dbReference>
<keyword evidence="1" id="KW-0547">Nucleotide-binding</keyword>
<dbReference type="SMART" id="SM00454">
    <property type="entry name" value="SAM"/>
    <property type="match status" value="1"/>
</dbReference>
<dbReference type="AlphaFoldDB" id="A0A158BSI3"/>
<evidence type="ECO:0000313" key="6">
    <source>
        <dbReference type="Proteomes" id="UP000054596"/>
    </source>
</evidence>
<name>A0A158BSI3_9BURK</name>
<dbReference type="SUPFAM" id="SSF52540">
    <property type="entry name" value="P-loop containing nucleoside triphosphate hydrolases"/>
    <property type="match status" value="1"/>
</dbReference>
<dbReference type="EMBL" id="FCOJ02000034">
    <property type="protein sequence ID" value="SAK72666.1"/>
    <property type="molecule type" value="Genomic_DNA"/>
</dbReference>
<dbReference type="CDD" id="cd07302">
    <property type="entry name" value="CHD"/>
    <property type="match status" value="1"/>
</dbReference>
<comment type="caution">
    <text evidence="5">The sequence shown here is derived from an EMBL/GenBank/DDBJ whole genome shotgun (WGS) entry which is preliminary data.</text>
</comment>
<reference evidence="5" key="1">
    <citation type="submission" date="2016-01" db="EMBL/GenBank/DDBJ databases">
        <authorList>
            <person name="Peeters C."/>
        </authorList>
    </citation>
    <scope>NUCLEOTIDE SEQUENCE [LARGE SCALE GENOMIC DNA]</scope>
    <source>
        <strain evidence="5">LMG 29325</strain>
    </source>
</reference>
<evidence type="ECO:0000259" key="3">
    <source>
        <dbReference type="PROSITE" id="PS50105"/>
    </source>
</evidence>
<dbReference type="PROSITE" id="PS50105">
    <property type="entry name" value="SAM_DOMAIN"/>
    <property type="match status" value="1"/>
</dbReference>
<sequence>MDLEDWLGRHGLDRYTTIFRSNDISLDVLPDLTDADLKGLGLSLGDRRRMLRATHTLRSRDEGLSENSAAPFAYGEDLASGAPCAERRYLTVAFVDLVGSTALSTRLDAEDYRELIAVYESRIAAVIERVGGFVAQFLGDGVLAYFGYPQAHEDDPERAIHAGLESVAVVGGLEMVDGTALRIRVGIATGLVVVGDVLGSGPTQRRAVVLGQTPNLAARLQALAEPDSVVIADATHRLVGDLFECIDLGAVEVKGFVEPIRAYRVLGRGSVASRFEALHTKPPTLVGREEETALLLRRWERARGGEGSVVVLSGEAGIGKSRLVAAVMDGLGEKPYACLRYFCSPGHEDSPLLPVIAQLERMAGFVRGDPPGERLDKLQALLAPTSPRPEDLTLIADLLSLRPEDRDGSRLVSDQKRARTFEALMRWIERLSNRRPVLMVFEDVHWIDPSSLELLRLAVESAARLPLLLLITCRSEFKAPWTDQPHVEDVRLQRFNSREAAELARQITRGIALSDALVAEVVERTDGIPLFVEELTKALLETAASNTVSAVPLAAMTVPATLHASLMARLDRLDAATRITAQAGAVIGREFSYELLAAVADLDEGSLAAAVERLVDVGLAFRRGDGAELSYYFKHALVRDVAYGTLLREQRRRLHAAVACTLEETFPELAERTPELLAHHLTEAGEPAAAMRYWLEAGRRAAGRSADREAVSHLRSGLRALAGLPASIERDRAELDFQLAIGTPLIALSAWSDPAVAAAYERAGEICERLGETGRLVRTLFGLYSNRIVRGQTRMALDLAERCERAAAGGRDPVDRLLAHRAKGTALMQLGALDEARLEFEAIPALYVAERDGGLAAQCITDPCASGLSLLALVLWKLGYVDQARRTAAEGSRRAAELRHANTTGHLLCHAGAELAQFLRDESAARRYGEAARTLAAEHDMPMWRGYGLIACGWAAAEAGRLDEGVTCVRQGAAELDALGAVFHRPHHLCVLAEIHGRLGDPDTGLQILKTGYEEIARTDIHLFEAELHQLEGELRLRAQQPTGLVEACFTDALAIARRQQAKSSELRVATSLARLQREQGRRAEARGVLASVFGWFTEGFDTRDLIDARALLDEL</sequence>
<accession>A0A158BSI3</accession>
<dbReference type="STRING" id="1777143.AWB82_04464"/>
<keyword evidence="6" id="KW-1185">Reference proteome</keyword>
<keyword evidence="2" id="KW-0067">ATP-binding</keyword>
<dbReference type="SMART" id="SM00044">
    <property type="entry name" value="CYCc"/>
    <property type="match status" value="1"/>
</dbReference>
<protein>
    <submittedName>
        <fullName evidence="5">Adenylate/guanylate cyclase</fullName>
    </submittedName>
</protein>
<dbReference type="SUPFAM" id="SSF55073">
    <property type="entry name" value="Nucleotide cyclase"/>
    <property type="match status" value="1"/>
</dbReference>